<keyword evidence="2" id="KW-0503">Monooxygenase</keyword>
<evidence type="ECO:0000313" key="3">
    <source>
        <dbReference type="Proteomes" id="UP000678281"/>
    </source>
</evidence>
<dbReference type="Gene3D" id="3.30.70.100">
    <property type="match status" value="1"/>
</dbReference>
<dbReference type="Proteomes" id="UP000678281">
    <property type="component" value="Unassembled WGS sequence"/>
</dbReference>
<dbReference type="Pfam" id="PF03992">
    <property type="entry name" value="ABM"/>
    <property type="match status" value="1"/>
</dbReference>
<evidence type="ECO:0000313" key="2">
    <source>
        <dbReference type="EMBL" id="MBS3847290.1"/>
    </source>
</evidence>
<dbReference type="InterPro" id="IPR007138">
    <property type="entry name" value="ABM_dom"/>
</dbReference>
<feature type="domain" description="ABM" evidence="1">
    <location>
        <begin position="4"/>
        <end position="93"/>
    </location>
</feature>
<gene>
    <name evidence="2" type="ORF">KD146_01145</name>
</gene>
<keyword evidence="2" id="KW-0560">Oxidoreductase</keyword>
<name>A0A942E8G3_9HYPH</name>
<protein>
    <submittedName>
        <fullName evidence="2">Antibiotic biosynthesis monooxygenase</fullName>
    </submittedName>
</protein>
<accession>A0A942E8G3</accession>
<keyword evidence="3" id="KW-1185">Reference proteome</keyword>
<dbReference type="GO" id="GO:0004497">
    <property type="term" value="F:monooxygenase activity"/>
    <property type="evidence" value="ECO:0007669"/>
    <property type="project" value="UniProtKB-KW"/>
</dbReference>
<dbReference type="AlphaFoldDB" id="A0A942E8G3"/>
<sequence length="93" mass="10546">MGKLRLQGYLEVPPERREQVGAALPLHMELTRAEPGCTAFEVNERPSRPGHFLVTECFVDRAAFEAHQDRARDTAWAQVTAGLPRHYTITEED</sequence>
<reference evidence="2" key="1">
    <citation type="submission" date="2021-04" db="EMBL/GenBank/DDBJ databases">
        <title>Devosia litorisediminis sp. nov., isolated from a sand dune.</title>
        <authorList>
            <person name="Park S."/>
            <person name="Yoon J.-H."/>
        </authorList>
    </citation>
    <scope>NUCLEOTIDE SEQUENCE</scope>
    <source>
        <strain evidence="2">BSSL-BM10</strain>
    </source>
</reference>
<dbReference type="EMBL" id="JAGXTP010000001">
    <property type="protein sequence ID" value="MBS3847290.1"/>
    <property type="molecule type" value="Genomic_DNA"/>
</dbReference>
<proteinExistence type="predicted"/>
<dbReference type="InterPro" id="IPR011008">
    <property type="entry name" value="Dimeric_a/b-barrel"/>
</dbReference>
<evidence type="ECO:0000259" key="1">
    <source>
        <dbReference type="PROSITE" id="PS51725"/>
    </source>
</evidence>
<dbReference type="PROSITE" id="PS51725">
    <property type="entry name" value="ABM"/>
    <property type="match status" value="1"/>
</dbReference>
<dbReference type="SUPFAM" id="SSF54909">
    <property type="entry name" value="Dimeric alpha+beta barrel"/>
    <property type="match status" value="1"/>
</dbReference>
<organism evidence="2 3">
    <name type="scientific">Devosia litorisediminis</name>
    <dbReference type="NCBI Taxonomy" id="2829817"/>
    <lineage>
        <taxon>Bacteria</taxon>
        <taxon>Pseudomonadati</taxon>
        <taxon>Pseudomonadota</taxon>
        <taxon>Alphaproteobacteria</taxon>
        <taxon>Hyphomicrobiales</taxon>
        <taxon>Devosiaceae</taxon>
        <taxon>Devosia</taxon>
    </lineage>
</organism>
<comment type="caution">
    <text evidence="2">The sequence shown here is derived from an EMBL/GenBank/DDBJ whole genome shotgun (WGS) entry which is preliminary data.</text>
</comment>